<evidence type="ECO:0000313" key="1">
    <source>
        <dbReference type="EMBL" id="KAF1305746.1"/>
    </source>
</evidence>
<dbReference type="SFLD" id="SFLDS00003">
    <property type="entry name" value="Haloacid_Dehalogenase"/>
    <property type="match status" value="1"/>
</dbReference>
<dbReference type="Proteomes" id="UP000782705">
    <property type="component" value="Unassembled WGS sequence"/>
</dbReference>
<comment type="caution">
    <text evidence="1">The sequence shown here is derived from an EMBL/GenBank/DDBJ whole genome shotgun (WGS) entry which is preliminary data.</text>
</comment>
<name>A0ABQ6Z2V0_9ENTE</name>
<dbReference type="PANTHER" id="PTHR18901">
    <property type="entry name" value="2-DEOXYGLUCOSE-6-PHOSPHATE PHOSPHATASE 2"/>
    <property type="match status" value="1"/>
</dbReference>
<dbReference type="Gene3D" id="1.10.150.240">
    <property type="entry name" value="Putative phosphatase, domain 2"/>
    <property type="match status" value="1"/>
</dbReference>
<organism evidence="1 2">
    <name type="scientific">Candidatus Enterococcus willemsii</name>
    <dbReference type="NCBI Taxonomy" id="1857215"/>
    <lineage>
        <taxon>Bacteria</taxon>
        <taxon>Bacillati</taxon>
        <taxon>Bacillota</taxon>
        <taxon>Bacilli</taxon>
        <taxon>Lactobacillales</taxon>
        <taxon>Enterococcaceae</taxon>
        <taxon>Enterococcus</taxon>
    </lineage>
</organism>
<dbReference type="Gene3D" id="3.40.50.1000">
    <property type="entry name" value="HAD superfamily/HAD-like"/>
    <property type="match status" value="1"/>
</dbReference>
<dbReference type="PANTHER" id="PTHR18901:SF38">
    <property type="entry name" value="PSEUDOURIDINE-5'-PHOSPHATASE"/>
    <property type="match status" value="1"/>
</dbReference>
<dbReference type="InterPro" id="IPR006439">
    <property type="entry name" value="HAD-SF_hydro_IA"/>
</dbReference>
<reference evidence="1 2" key="1">
    <citation type="submission" date="2016-06" db="EMBL/GenBank/DDBJ databases">
        <title>Four novel species of enterococci isolated from chicken manure.</title>
        <authorList>
            <person name="Van Tyne D."/>
        </authorList>
    </citation>
    <scope>NUCLEOTIDE SEQUENCE [LARGE SCALE GENOMIC DNA]</scope>
    <source>
        <strain evidence="1 2">CU12B</strain>
    </source>
</reference>
<keyword evidence="2" id="KW-1185">Reference proteome</keyword>
<gene>
    <name evidence="1" type="ORF">BAU17_00405</name>
</gene>
<dbReference type="InterPro" id="IPR041492">
    <property type="entry name" value="HAD_2"/>
</dbReference>
<dbReference type="PRINTS" id="PR00413">
    <property type="entry name" value="HADHALOGNASE"/>
</dbReference>
<dbReference type="Pfam" id="PF13419">
    <property type="entry name" value="HAD_2"/>
    <property type="match status" value="1"/>
</dbReference>
<accession>A0ABQ6Z2V0</accession>
<dbReference type="RefSeq" id="WP_161901062.1">
    <property type="nucleotide sequence ID" value="NZ_MAEL01000010.1"/>
</dbReference>
<dbReference type="EMBL" id="MAEL01000010">
    <property type="protein sequence ID" value="KAF1305746.1"/>
    <property type="molecule type" value="Genomic_DNA"/>
</dbReference>
<dbReference type="InterPro" id="IPR023198">
    <property type="entry name" value="PGP-like_dom2"/>
</dbReference>
<dbReference type="InterPro" id="IPR023214">
    <property type="entry name" value="HAD_sf"/>
</dbReference>
<proteinExistence type="predicted"/>
<dbReference type="SFLD" id="SFLDG01135">
    <property type="entry name" value="C1.5.6:_HAD__Beta-PGM__Phospha"/>
    <property type="match status" value="1"/>
</dbReference>
<dbReference type="NCBIfam" id="TIGR01509">
    <property type="entry name" value="HAD-SF-IA-v3"/>
    <property type="match status" value="1"/>
</dbReference>
<sequence>MIDTIIFDMDGVLVDSEYTFLRSKTEMLHAEGHLKDESYQYQFMGTTAEFMWQTMKDELQLPRSVAEYIAEMNQRRAEIIAKDGVRAISHVQEFVKKLAEAGFKLGVASSSRKSEIEANLTALGLRSYFAQLVSGEEVIHSKPAPDVFLKAAELLESKPENCLVFEDTRNGSKAAKAAGMYCIGFANPQYPIQELVADEIINDFQEVIVADLANKNSPS</sequence>
<dbReference type="SFLD" id="SFLDG01129">
    <property type="entry name" value="C1.5:_HAD__Beta-PGM__Phosphata"/>
    <property type="match status" value="1"/>
</dbReference>
<evidence type="ECO:0000313" key="2">
    <source>
        <dbReference type="Proteomes" id="UP000782705"/>
    </source>
</evidence>
<dbReference type="InterPro" id="IPR036412">
    <property type="entry name" value="HAD-like_sf"/>
</dbReference>
<dbReference type="SUPFAM" id="SSF56784">
    <property type="entry name" value="HAD-like"/>
    <property type="match status" value="1"/>
</dbReference>
<protein>
    <submittedName>
        <fullName evidence="1">Haloacid dehalogenase</fullName>
    </submittedName>
</protein>